<organism evidence="1 2">
    <name type="scientific">Haloechinothrix aidingensis</name>
    <dbReference type="NCBI Taxonomy" id="2752311"/>
    <lineage>
        <taxon>Bacteria</taxon>
        <taxon>Bacillati</taxon>
        <taxon>Actinomycetota</taxon>
        <taxon>Actinomycetes</taxon>
        <taxon>Pseudonocardiales</taxon>
        <taxon>Pseudonocardiaceae</taxon>
        <taxon>Haloechinothrix</taxon>
    </lineage>
</organism>
<dbReference type="RefSeq" id="WP_180893156.1">
    <property type="nucleotide sequence ID" value="NZ_JACCKD010000004.1"/>
</dbReference>
<protein>
    <submittedName>
        <fullName evidence="1">Uncharacterized protein</fullName>
    </submittedName>
</protein>
<gene>
    <name evidence="1" type="ORF">H0B56_12265</name>
</gene>
<dbReference type="EMBL" id="JACCKD010000004">
    <property type="protein sequence ID" value="MBA0126317.1"/>
    <property type="molecule type" value="Genomic_DNA"/>
</dbReference>
<dbReference type="Proteomes" id="UP000582974">
    <property type="component" value="Unassembled WGS sequence"/>
</dbReference>
<proteinExistence type="predicted"/>
<sequence length="69" mass="7852">MVTVQRGHRVQVRPDVYVGKRLVGLYTGRVTHTDTARDRRIVWIATDQFALPLVVAEHLVRVISEEVTA</sequence>
<evidence type="ECO:0000313" key="2">
    <source>
        <dbReference type="Proteomes" id="UP000582974"/>
    </source>
</evidence>
<dbReference type="AlphaFoldDB" id="A0A838AAS0"/>
<reference evidence="1 2" key="1">
    <citation type="submission" date="2020-07" db="EMBL/GenBank/DDBJ databases">
        <title>Genome of Haloechinothrix sp.</title>
        <authorList>
            <person name="Tang S.-K."/>
            <person name="Yang L."/>
            <person name="Zhu W.-Y."/>
        </authorList>
    </citation>
    <scope>NUCLEOTIDE SEQUENCE [LARGE SCALE GENOMIC DNA]</scope>
    <source>
        <strain evidence="1 2">YIM 98757</strain>
    </source>
</reference>
<accession>A0A838AAS0</accession>
<keyword evidence="2" id="KW-1185">Reference proteome</keyword>
<evidence type="ECO:0000313" key="1">
    <source>
        <dbReference type="EMBL" id="MBA0126317.1"/>
    </source>
</evidence>
<name>A0A838AAS0_9PSEU</name>
<comment type="caution">
    <text evidence="1">The sequence shown here is derived from an EMBL/GenBank/DDBJ whole genome shotgun (WGS) entry which is preliminary data.</text>
</comment>